<evidence type="ECO:0000256" key="1">
    <source>
        <dbReference type="SAM" id="Phobius"/>
    </source>
</evidence>
<dbReference type="Proteomes" id="UP000280344">
    <property type="component" value="Chromosome"/>
</dbReference>
<keyword evidence="3" id="KW-1185">Reference proteome</keyword>
<gene>
    <name evidence="2" type="ORF">EJ997_12045</name>
</gene>
<name>A0A3S9Q039_9ACTO</name>
<organism evidence="2 3">
    <name type="scientific">Flaviflexus ciconiae</name>
    <dbReference type="NCBI Taxonomy" id="2496867"/>
    <lineage>
        <taxon>Bacteria</taxon>
        <taxon>Bacillati</taxon>
        <taxon>Actinomycetota</taxon>
        <taxon>Actinomycetes</taxon>
        <taxon>Actinomycetales</taxon>
        <taxon>Actinomycetaceae</taxon>
        <taxon>Flaviflexus</taxon>
    </lineage>
</organism>
<feature type="transmembrane region" description="Helical" evidence="1">
    <location>
        <begin position="118"/>
        <end position="138"/>
    </location>
</feature>
<proteinExistence type="predicted"/>
<keyword evidence="1" id="KW-1133">Transmembrane helix</keyword>
<feature type="transmembrane region" description="Helical" evidence="1">
    <location>
        <begin position="94"/>
        <end position="112"/>
    </location>
</feature>
<keyword evidence="1" id="KW-0472">Membrane</keyword>
<reference evidence="2 3" key="1">
    <citation type="submission" date="2018-12" db="EMBL/GenBank/DDBJ databases">
        <title>Complete genome sequence of Flaviflexus sp. H23T48.</title>
        <authorList>
            <person name="Bae J.-W."/>
            <person name="Lee J.-Y."/>
        </authorList>
    </citation>
    <scope>NUCLEOTIDE SEQUENCE [LARGE SCALE GENOMIC DNA]</scope>
    <source>
        <strain evidence="2 3">H23T48</strain>
    </source>
</reference>
<dbReference type="OrthoDB" id="4989419at2"/>
<feature type="transmembrane region" description="Helical" evidence="1">
    <location>
        <begin position="32"/>
        <end position="51"/>
    </location>
</feature>
<protein>
    <recommendedName>
        <fullName evidence="4">FUSC family protein</fullName>
    </recommendedName>
</protein>
<dbReference type="AlphaFoldDB" id="A0A3S9Q039"/>
<sequence>MSFENEMLLIATGAYAVISGEGHPFRYRWKPMAIIGVLLVAGVTMGSFIGQEVQELVSETGNTWWISITVIFSSIVAAILVFGANSLRMTAPGIFFIVMVTSSSQMSSGLGLKPWQVGMWATVGAVSAWILGMLPALIDPHAPERQAVENLEKAVEKYEKSPSYAVQERHGASSALNTVWVALKDAGIISGGRVIRKSQSDLVARALTAQNRLAALNEDVTGGTEYENLSATDPHRVAIPHGRLTAPYMIYRSIHRYSHSTLTAQKIFWASILSGMISIAFGLGRPDWAIASVVLVLQWDPDEVPGSVRALHRLLDSIIDIGIFDLVHISQPAA</sequence>
<dbReference type="KEGG" id="flh:EJ997_12045"/>
<dbReference type="EMBL" id="CP034593">
    <property type="protein sequence ID" value="AZQ77962.1"/>
    <property type="molecule type" value="Genomic_DNA"/>
</dbReference>
<dbReference type="RefSeq" id="WP_126704764.1">
    <property type="nucleotide sequence ID" value="NZ_CP034593.1"/>
</dbReference>
<feature type="transmembrane region" description="Helical" evidence="1">
    <location>
        <begin position="63"/>
        <end position="82"/>
    </location>
</feature>
<accession>A0A3S9Q039</accession>
<keyword evidence="1" id="KW-0812">Transmembrane</keyword>
<evidence type="ECO:0008006" key="4">
    <source>
        <dbReference type="Google" id="ProtNLM"/>
    </source>
</evidence>
<evidence type="ECO:0000313" key="3">
    <source>
        <dbReference type="Proteomes" id="UP000280344"/>
    </source>
</evidence>
<evidence type="ECO:0000313" key="2">
    <source>
        <dbReference type="EMBL" id="AZQ77962.1"/>
    </source>
</evidence>